<proteinExistence type="predicted"/>
<feature type="coiled-coil region" evidence="1">
    <location>
        <begin position="70"/>
        <end position="97"/>
    </location>
</feature>
<protein>
    <submittedName>
        <fullName evidence="2">Uncharacterized protein</fullName>
    </submittedName>
</protein>
<dbReference type="RefSeq" id="XP_062685786.1">
    <property type="nucleotide sequence ID" value="XM_062825332.1"/>
</dbReference>
<keyword evidence="3" id="KW-1185">Reference proteome</keyword>
<dbReference type="GeneID" id="87862486"/>
<evidence type="ECO:0000313" key="3">
    <source>
        <dbReference type="Proteomes" id="UP001278500"/>
    </source>
</evidence>
<comment type="caution">
    <text evidence="2">The sequence shown here is derived from an EMBL/GenBank/DDBJ whole genome shotgun (WGS) entry which is preliminary data.</text>
</comment>
<dbReference type="EMBL" id="JAUEPP010000001">
    <property type="protein sequence ID" value="KAK3354408.1"/>
    <property type="molecule type" value="Genomic_DNA"/>
</dbReference>
<dbReference type="Proteomes" id="UP001278500">
    <property type="component" value="Unassembled WGS sequence"/>
</dbReference>
<sequence>MYGILKNISRKLEMLSVKLPVLFRDEFMFLSTFVPEYIPDLNLDWVMAPFRRFESFEHRFRVARKNFGKINRWDKELAKLELLLAEVELTVQKIMDMHYKISQGEDFADRDGTAQTIVEVTFTHLINRMDMCHALELPWGDSTPKQTDTPKQSYSMVLKLPPNHEKPASAEYIRRLQMKSYH</sequence>
<reference evidence="2" key="2">
    <citation type="submission" date="2023-06" db="EMBL/GenBank/DDBJ databases">
        <authorList>
            <consortium name="Lawrence Berkeley National Laboratory"/>
            <person name="Haridas S."/>
            <person name="Hensen N."/>
            <person name="Bonometti L."/>
            <person name="Westerberg I."/>
            <person name="Brannstrom I.O."/>
            <person name="Guillou S."/>
            <person name="Cros-Aarteil S."/>
            <person name="Calhoun S."/>
            <person name="Kuo A."/>
            <person name="Mondo S."/>
            <person name="Pangilinan J."/>
            <person name="Riley R."/>
            <person name="Labutti K."/>
            <person name="Andreopoulos B."/>
            <person name="Lipzen A."/>
            <person name="Chen C."/>
            <person name="Yanf M."/>
            <person name="Daum C."/>
            <person name="Ng V."/>
            <person name="Clum A."/>
            <person name="Steindorff A."/>
            <person name="Ohm R."/>
            <person name="Martin F."/>
            <person name="Silar P."/>
            <person name="Natvig D."/>
            <person name="Lalanne C."/>
            <person name="Gautier V."/>
            <person name="Ament-Velasquez S.L."/>
            <person name="Kruys A."/>
            <person name="Hutchinson M.I."/>
            <person name="Powell A.J."/>
            <person name="Barry K."/>
            <person name="Miller A.N."/>
            <person name="Grigoriev I.V."/>
            <person name="Debuchy R."/>
            <person name="Gladieux P."/>
            <person name="Thoren M.H."/>
            <person name="Johannesson H."/>
        </authorList>
    </citation>
    <scope>NUCLEOTIDE SEQUENCE</scope>
    <source>
        <strain evidence="2">CBS 560.94</strain>
    </source>
</reference>
<evidence type="ECO:0000313" key="2">
    <source>
        <dbReference type="EMBL" id="KAK3354408.1"/>
    </source>
</evidence>
<keyword evidence="1" id="KW-0175">Coiled coil</keyword>
<gene>
    <name evidence="2" type="ORF">B0H65DRAFT_437766</name>
</gene>
<organism evidence="2 3">
    <name type="scientific">Neurospora tetraspora</name>
    <dbReference type="NCBI Taxonomy" id="94610"/>
    <lineage>
        <taxon>Eukaryota</taxon>
        <taxon>Fungi</taxon>
        <taxon>Dikarya</taxon>
        <taxon>Ascomycota</taxon>
        <taxon>Pezizomycotina</taxon>
        <taxon>Sordariomycetes</taxon>
        <taxon>Sordariomycetidae</taxon>
        <taxon>Sordariales</taxon>
        <taxon>Sordariaceae</taxon>
        <taxon>Neurospora</taxon>
    </lineage>
</organism>
<name>A0AAE0JNG9_9PEZI</name>
<accession>A0AAE0JNG9</accession>
<reference evidence="2" key="1">
    <citation type="journal article" date="2023" name="Mol. Phylogenet. Evol.">
        <title>Genome-scale phylogeny and comparative genomics of the fungal order Sordariales.</title>
        <authorList>
            <person name="Hensen N."/>
            <person name="Bonometti L."/>
            <person name="Westerberg I."/>
            <person name="Brannstrom I.O."/>
            <person name="Guillou S."/>
            <person name="Cros-Aarteil S."/>
            <person name="Calhoun S."/>
            <person name="Haridas S."/>
            <person name="Kuo A."/>
            <person name="Mondo S."/>
            <person name="Pangilinan J."/>
            <person name="Riley R."/>
            <person name="LaButti K."/>
            <person name="Andreopoulos B."/>
            <person name="Lipzen A."/>
            <person name="Chen C."/>
            <person name="Yan M."/>
            <person name="Daum C."/>
            <person name="Ng V."/>
            <person name="Clum A."/>
            <person name="Steindorff A."/>
            <person name="Ohm R.A."/>
            <person name="Martin F."/>
            <person name="Silar P."/>
            <person name="Natvig D.O."/>
            <person name="Lalanne C."/>
            <person name="Gautier V."/>
            <person name="Ament-Velasquez S.L."/>
            <person name="Kruys A."/>
            <person name="Hutchinson M.I."/>
            <person name="Powell A.J."/>
            <person name="Barry K."/>
            <person name="Miller A.N."/>
            <person name="Grigoriev I.V."/>
            <person name="Debuchy R."/>
            <person name="Gladieux P."/>
            <person name="Hiltunen Thoren M."/>
            <person name="Johannesson H."/>
        </authorList>
    </citation>
    <scope>NUCLEOTIDE SEQUENCE</scope>
    <source>
        <strain evidence="2">CBS 560.94</strain>
    </source>
</reference>
<evidence type="ECO:0000256" key="1">
    <source>
        <dbReference type="SAM" id="Coils"/>
    </source>
</evidence>
<dbReference type="AlphaFoldDB" id="A0AAE0JNG9"/>